<gene>
    <name evidence="8" type="primary">LOC106177390</name>
</gene>
<dbReference type="OrthoDB" id="6478931at2759"/>
<evidence type="ECO:0000256" key="4">
    <source>
        <dbReference type="ARBA" id="ARBA00023136"/>
    </source>
</evidence>
<accession>A0A1S3JYW0</accession>
<evidence type="ECO:0000256" key="5">
    <source>
        <dbReference type="ARBA" id="ARBA00023170"/>
    </source>
</evidence>
<proteinExistence type="predicted"/>
<dbReference type="GO" id="GO:0051606">
    <property type="term" value="P:detection of stimulus"/>
    <property type="evidence" value="ECO:0007669"/>
    <property type="project" value="UniProtKB-ARBA"/>
</dbReference>
<dbReference type="Pfam" id="PF08395">
    <property type="entry name" value="7tm_7"/>
    <property type="match status" value="1"/>
</dbReference>
<dbReference type="Proteomes" id="UP000085678">
    <property type="component" value="Unplaced"/>
</dbReference>
<dbReference type="AlphaFoldDB" id="A0A1S3JYW0"/>
<feature type="transmembrane region" description="Helical" evidence="6">
    <location>
        <begin position="122"/>
        <end position="143"/>
    </location>
</feature>
<keyword evidence="2 6" id="KW-0812">Transmembrane</keyword>
<organism evidence="7 8">
    <name type="scientific">Lingula anatina</name>
    <name type="common">Brachiopod</name>
    <name type="synonym">Lingula unguis</name>
    <dbReference type="NCBI Taxonomy" id="7574"/>
    <lineage>
        <taxon>Eukaryota</taxon>
        <taxon>Metazoa</taxon>
        <taxon>Spiralia</taxon>
        <taxon>Lophotrochozoa</taxon>
        <taxon>Brachiopoda</taxon>
        <taxon>Linguliformea</taxon>
        <taxon>Lingulata</taxon>
        <taxon>Lingulida</taxon>
        <taxon>Linguloidea</taxon>
        <taxon>Lingulidae</taxon>
        <taxon>Lingula</taxon>
    </lineage>
</organism>
<keyword evidence="4 6" id="KW-0472">Membrane</keyword>
<feature type="transmembrane region" description="Helical" evidence="6">
    <location>
        <begin position="41"/>
        <end position="62"/>
    </location>
</feature>
<dbReference type="GeneID" id="106177390"/>
<name>A0A1S3JYW0_LINAN</name>
<dbReference type="KEGG" id="lak:106177390"/>
<dbReference type="GO" id="GO:0038023">
    <property type="term" value="F:signaling receptor activity"/>
    <property type="evidence" value="ECO:0007669"/>
    <property type="project" value="UniProtKB-ARBA"/>
</dbReference>
<dbReference type="RefSeq" id="XP_013415600.1">
    <property type="nucleotide sequence ID" value="XM_013560146.1"/>
</dbReference>
<comment type="subcellular location">
    <subcellularLocation>
        <location evidence="1">Membrane</location>
        <topology evidence="1">Multi-pass membrane protein</topology>
    </subcellularLocation>
</comment>
<evidence type="ECO:0000256" key="1">
    <source>
        <dbReference type="ARBA" id="ARBA00004141"/>
    </source>
</evidence>
<protein>
    <submittedName>
        <fullName evidence="8">Uncharacterized protein LOC106177390</fullName>
    </submittedName>
</protein>
<dbReference type="GO" id="GO:0050909">
    <property type="term" value="P:sensory perception of taste"/>
    <property type="evidence" value="ECO:0007669"/>
    <property type="project" value="InterPro"/>
</dbReference>
<evidence type="ECO:0000256" key="6">
    <source>
        <dbReference type="SAM" id="Phobius"/>
    </source>
</evidence>
<evidence type="ECO:0000313" key="7">
    <source>
        <dbReference type="Proteomes" id="UP000085678"/>
    </source>
</evidence>
<dbReference type="PANTHER" id="PTHR21421:SF29">
    <property type="entry name" value="GUSTATORY RECEPTOR 5A FOR TREHALOSE-RELATED"/>
    <property type="match status" value="1"/>
</dbReference>
<feature type="transmembrane region" description="Helical" evidence="6">
    <location>
        <begin position="12"/>
        <end position="34"/>
    </location>
</feature>
<reference evidence="8" key="1">
    <citation type="submission" date="2025-08" db="UniProtKB">
        <authorList>
            <consortium name="RefSeq"/>
        </authorList>
    </citation>
    <scope>IDENTIFICATION</scope>
    <source>
        <tissue evidence="8">Gonads</tissue>
    </source>
</reference>
<dbReference type="InterPro" id="IPR013604">
    <property type="entry name" value="7TM_chemorcpt"/>
</dbReference>
<evidence type="ECO:0000313" key="8">
    <source>
        <dbReference type="RefSeq" id="XP_013415600.1"/>
    </source>
</evidence>
<sequence>MDTADGIFSPLTSAWMIVNIALCCLILYIFIYYLSKEEDAFLLIANLGWLAVAFGVLGIIAVGGGSVNYQAHASLGEIHDLDLSNKANENTLLQMQMFLNKLSGDPIGFSAFNMFVIDRPTILTVLGMVLTYFIVLAQFQPILDSSSAGAGLMNCTGTGPNVP</sequence>
<keyword evidence="7" id="KW-1185">Reference proteome</keyword>
<keyword evidence="5" id="KW-0675">Receptor</keyword>
<dbReference type="GO" id="GO:0016020">
    <property type="term" value="C:membrane"/>
    <property type="evidence" value="ECO:0007669"/>
    <property type="project" value="UniProtKB-SubCell"/>
</dbReference>
<dbReference type="InParanoid" id="A0A1S3JYW0"/>
<keyword evidence="3 6" id="KW-1133">Transmembrane helix</keyword>
<evidence type="ECO:0000256" key="3">
    <source>
        <dbReference type="ARBA" id="ARBA00022989"/>
    </source>
</evidence>
<dbReference type="PANTHER" id="PTHR21421">
    <property type="entry name" value="GUSTATORY RECEPTOR"/>
    <property type="match status" value="1"/>
</dbReference>
<evidence type="ECO:0000256" key="2">
    <source>
        <dbReference type="ARBA" id="ARBA00022692"/>
    </source>
</evidence>